<dbReference type="Proteomes" id="UP000247681">
    <property type="component" value="Unassembled WGS sequence"/>
</dbReference>
<dbReference type="EMBL" id="QJHL01000001">
    <property type="protein sequence ID" value="PXY47151.1"/>
    <property type="molecule type" value="Genomic_DNA"/>
</dbReference>
<evidence type="ECO:0000313" key="2">
    <source>
        <dbReference type="Proteomes" id="UP000247681"/>
    </source>
</evidence>
<protein>
    <submittedName>
        <fullName evidence="1">Uncharacterized protein</fullName>
    </submittedName>
</protein>
<keyword evidence="2" id="KW-1185">Reference proteome</keyword>
<accession>A0A2V4C707</accession>
<name>A0A2V4C707_9FLAO</name>
<reference evidence="1 2" key="1">
    <citation type="submission" date="2018-05" db="EMBL/GenBank/DDBJ databases">
        <title>Flavobacterium sp. strain IMCC34758, incomplete genome.</title>
        <authorList>
            <person name="Joung Y."/>
        </authorList>
    </citation>
    <scope>NUCLEOTIDE SEQUENCE [LARGE SCALE GENOMIC DNA]</scope>
    <source>
        <strain evidence="1 2">IMCC34758</strain>
    </source>
</reference>
<dbReference type="AlphaFoldDB" id="A0A2V4C707"/>
<comment type="caution">
    <text evidence="1">The sequence shown here is derived from an EMBL/GenBank/DDBJ whole genome shotgun (WGS) entry which is preliminary data.</text>
</comment>
<sequence length="166" mass="20112">MIKNKVMKTILYTLTILFVSITARSQEFEYLKKLDTIYIEFKGKKNEKKHSIQTRNAPQNFDERLYSFSLKKTLIRLNFEHWKFINWEKKEANVVSEVRKVDKLFLRKHKREIIKICYLEKYNYDEIVCELFSPLKVFYIIDFTEKIKGNVVLYEVICINSCPVYE</sequence>
<organism evidence="1 2">
    <name type="scientific">Flavobacterium hydrophilum</name>
    <dbReference type="NCBI Taxonomy" id="2211445"/>
    <lineage>
        <taxon>Bacteria</taxon>
        <taxon>Pseudomonadati</taxon>
        <taxon>Bacteroidota</taxon>
        <taxon>Flavobacteriia</taxon>
        <taxon>Flavobacteriales</taxon>
        <taxon>Flavobacteriaceae</taxon>
        <taxon>Flavobacterium</taxon>
    </lineage>
</organism>
<proteinExistence type="predicted"/>
<evidence type="ECO:0000313" key="1">
    <source>
        <dbReference type="EMBL" id="PXY47151.1"/>
    </source>
</evidence>
<gene>
    <name evidence="1" type="ORF">DMB68_08390</name>
</gene>